<dbReference type="Proteomes" id="UP001054902">
    <property type="component" value="Unassembled WGS sequence"/>
</dbReference>
<feature type="region of interest" description="Disordered" evidence="1">
    <location>
        <begin position="671"/>
        <end position="719"/>
    </location>
</feature>
<dbReference type="AlphaFoldDB" id="A0AAD3H7A7"/>
<feature type="compositionally biased region" description="Basic and acidic residues" evidence="1">
    <location>
        <begin position="672"/>
        <end position="684"/>
    </location>
</feature>
<dbReference type="PANTHER" id="PTHR13271:SF121">
    <property type="entry name" value="SET DOMAIN-CONTAINING PROTEIN"/>
    <property type="match status" value="1"/>
</dbReference>
<dbReference type="CDD" id="cd10527">
    <property type="entry name" value="SET_LSMT"/>
    <property type="match status" value="1"/>
</dbReference>
<reference evidence="2 3" key="1">
    <citation type="journal article" date="2021" name="Sci. Rep.">
        <title>The genome of the diatom Chaetoceros tenuissimus carries an ancient integrated fragment of an extant virus.</title>
        <authorList>
            <person name="Hongo Y."/>
            <person name="Kimura K."/>
            <person name="Takaki Y."/>
            <person name="Yoshida Y."/>
            <person name="Baba S."/>
            <person name="Kobayashi G."/>
            <person name="Nagasaki K."/>
            <person name="Hano T."/>
            <person name="Tomaru Y."/>
        </authorList>
    </citation>
    <scope>NUCLEOTIDE SEQUENCE [LARGE SCALE GENOMIC DNA]</scope>
    <source>
        <strain evidence="2 3">NIES-3715</strain>
    </source>
</reference>
<dbReference type="InterPro" id="IPR046341">
    <property type="entry name" value="SET_dom_sf"/>
</dbReference>
<dbReference type="InterPro" id="IPR050600">
    <property type="entry name" value="SETD3_SETD6_MTase"/>
</dbReference>
<proteinExistence type="predicted"/>
<dbReference type="GO" id="GO:0016279">
    <property type="term" value="F:protein-lysine N-methyltransferase activity"/>
    <property type="evidence" value="ECO:0007669"/>
    <property type="project" value="TreeGrafter"/>
</dbReference>
<sequence>MSARNTSSISTVFPNTSTTGTGRKRRLPKNKMPRNKNLVIPTMNQHQPVFPRMDNSLTRYTSHGATYSNCHRFNKSSSTRSRLLSFTVITCIICFSNSLPTTSTNDLNSSNDELSPSTTTASAQTIDDTLDLDEYSRRQLEDEEAPTMNLTDKKDSTETYSSSSSIPTNRNSIQENSDFLKWCQATLGIQTLLEIKDFEYINHFEEWKYQQLEHDPMENMPSDIHDEKNIKLPTTTVRGLAATRTIEIGEVMISVPYHSLLSLHTTIDEDPILSKILGPAQRQKYGWTLHQTSSRRNGQDDGRLDFGKGGGKEISDSTSYYEIALLIIAVLYHDSLGRISPHWFYIQSLKDASIDNIPFLWDDQRIHSEFDLGKMNVNGRFIEVKKQLREIQRDIREMYNETIDVLIRDFAETFAPPTDNNGSNWAYSFENFQWAFAVVNSRHWHLPLQDLDEIVMDLRGIKEDPDPAVMEQVNVGMVGEDINTMPANSPTDEIVSLQDEALKLESIEEYIVPSPSPMGNENIVSKHSFMAPLADLLNFGPPCAQGQYNSKKKVFEVLATCRFEKGQEVTFWYGHDCEETFIANYGFVHPMITRCPTIEDWKYRAKMWKDYAETLEKTLSDAYEDLYDTLQDLKGCNCDDDRIRDSPPTIAKAADDHVKTKRKKVDIEELEDKGATVLEEKENTLEGVQQKSRQQQHNGQGGIRRTKRSPEEDRDDVGL</sequence>
<accession>A0AAD3H7A7</accession>
<evidence type="ECO:0000256" key="1">
    <source>
        <dbReference type="SAM" id="MobiDB-lite"/>
    </source>
</evidence>
<dbReference type="SUPFAM" id="SSF82199">
    <property type="entry name" value="SET domain"/>
    <property type="match status" value="1"/>
</dbReference>
<name>A0AAD3H7A7_9STRA</name>
<gene>
    <name evidence="2" type="ORF">CTEN210_09521</name>
</gene>
<dbReference type="PANTHER" id="PTHR13271">
    <property type="entry name" value="UNCHARACTERIZED PUTATIVE METHYLTRANSFERASE"/>
    <property type="match status" value="1"/>
</dbReference>
<comment type="caution">
    <text evidence="2">The sequence shown here is derived from an EMBL/GenBank/DDBJ whole genome shotgun (WGS) entry which is preliminary data.</text>
</comment>
<organism evidence="2 3">
    <name type="scientific">Chaetoceros tenuissimus</name>
    <dbReference type="NCBI Taxonomy" id="426638"/>
    <lineage>
        <taxon>Eukaryota</taxon>
        <taxon>Sar</taxon>
        <taxon>Stramenopiles</taxon>
        <taxon>Ochrophyta</taxon>
        <taxon>Bacillariophyta</taxon>
        <taxon>Coscinodiscophyceae</taxon>
        <taxon>Chaetocerotophycidae</taxon>
        <taxon>Chaetocerotales</taxon>
        <taxon>Chaetocerotaceae</taxon>
        <taxon>Chaetoceros</taxon>
    </lineage>
</organism>
<evidence type="ECO:0000313" key="2">
    <source>
        <dbReference type="EMBL" id="GFH53045.1"/>
    </source>
</evidence>
<protein>
    <recommendedName>
        <fullName evidence="4">SET domain-containing protein</fullName>
    </recommendedName>
</protein>
<keyword evidence="3" id="KW-1185">Reference proteome</keyword>
<feature type="region of interest" description="Disordered" evidence="1">
    <location>
        <begin position="289"/>
        <end position="310"/>
    </location>
</feature>
<feature type="compositionally biased region" description="Polar residues" evidence="1">
    <location>
        <begin position="686"/>
        <end position="698"/>
    </location>
</feature>
<feature type="compositionally biased region" description="Polar residues" evidence="1">
    <location>
        <begin position="1"/>
        <end position="21"/>
    </location>
</feature>
<feature type="compositionally biased region" description="Basic and acidic residues" evidence="1">
    <location>
        <begin position="708"/>
        <end position="719"/>
    </location>
</feature>
<feature type="region of interest" description="Disordered" evidence="1">
    <location>
        <begin position="104"/>
        <end position="123"/>
    </location>
</feature>
<feature type="compositionally biased region" description="Basic and acidic residues" evidence="1">
    <location>
        <begin position="297"/>
        <end position="310"/>
    </location>
</feature>
<dbReference type="EMBL" id="BLLK01000046">
    <property type="protein sequence ID" value="GFH53045.1"/>
    <property type="molecule type" value="Genomic_DNA"/>
</dbReference>
<feature type="region of interest" description="Disordered" evidence="1">
    <location>
        <begin position="138"/>
        <end position="170"/>
    </location>
</feature>
<dbReference type="Gene3D" id="3.90.1410.10">
    <property type="entry name" value="set domain protein methyltransferase, domain 1"/>
    <property type="match status" value="1"/>
</dbReference>
<evidence type="ECO:0000313" key="3">
    <source>
        <dbReference type="Proteomes" id="UP001054902"/>
    </source>
</evidence>
<feature type="compositionally biased region" description="Basic residues" evidence="1">
    <location>
        <begin position="22"/>
        <end position="34"/>
    </location>
</feature>
<evidence type="ECO:0008006" key="4">
    <source>
        <dbReference type="Google" id="ProtNLM"/>
    </source>
</evidence>
<feature type="region of interest" description="Disordered" evidence="1">
    <location>
        <begin position="1"/>
        <end position="36"/>
    </location>
</feature>